<feature type="compositionally biased region" description="Basic and acidic residues" evidence="1">
    <location>
        <begin position="16"/>
        <end position="33"/>
    </location>
</feature>
<dbReference type="EMBL" id="JACHJF010000005">
    <property type="protein sequence ID" value="MBB5118981.1"/>
    <property type="molecule type" value="Genomic_DNA"/>
</dbReference>
<evidence type="ECO:0000256" key="1">
    <source>
        <dbReference type="SAM" id="MobiDB-lite"/>
    </source>
</evidence>
<name>A0A7W8F375_STREU</name>
<accession>A0A7W8F375</accession>
<gene>
    <name evidence="2" type="ORF">FHS36_002414</name>
</gene>
<reference evidence="2 3" key="1">
    <citation type="submission" date="2020-08" db="EMBL/GenBank/DDBJ databases">
        <title>Genomic Encyclopedia of Type Strains, Phase III (KMG-III): the genomes of soil and plant-associated and newly described type strains.</title>
        <authorList>
            <person name="Whitman W."/>
        </authorList>
    </citation>
    <scope>NUCLEOTIDE SEQUENCE [LARGE SCALE GENOMIC DNA]</scope>
    <source>
        <strain evidence="2 3">CECT 3259</strain>
    </source>
</reference>
<protein>
    <submittedName>
        <fullName evidence="2">Uncharacterized protein</fullName>
    </submittedName>
</protein>
<dbReference type="AlphaFoldDB" id="A0A7W8F375"/>
<dbReference type="RefSeq" id="WP_170127621.1">
    <property type="nucleotide sequence ID" value="NZ_JACHJF010000005.1"/>
</dbReference>
<evidence type="ECO:0000313" key="2">
    <source>
        <dbReference type="EMBL" id="MBB5118981.1"/>
    </source>
</evidence>
<dbReference type="Proteomes" id="UP000528608">
    <property type="component" value="Unassembled WGS sequence"/>
</dbReference>
<evidence type="ECO:0000313" key="3">
    <source>
        <dbReference type="Proteomes" id="UP000528608"/>
    </source>
</evidence>
<comment type="caution">
    <text evidence="2">The sequence shown here is derived from an EMBL/GenBank/DDBJ whole genome shotgun (WGS) entry which is preliminary data.</text>
</comment>
<sequence>MTAGHAPARTGRLTAPHRDPHRDPHPPDAERPRGHLHAVTWRAVNFWR</sequence>
<feature type="region of interest" description="Disordered" evidence="1">
    <location>
        <begin position="1"/>
        <end position="36"/>
    </location>
</feature>
<organism evidence="2 3">
    <name type="scientific">Streptomyces eurocidicus</name>
    <name type="common">Streptoverticillium eurocidicus</name>
    <dbReference type="NCBI Taxonomy" id="66423"/>
    <lineage>
        <taxon>Bacteria</taxon>
        <taxon>Bacillati</taxon>
        <taxon>Actinomycetota</taxon>
        <taxon>Actinomycetes</taxon>
        <taxon>Kitasatosporales</taxon>
        <taxon>Streptomycetaceae</taxon>
        <taxon>Streptomyces</taxon>
    </lineage>
</organism>
<proteinExistence type="predicted"/>